<dbReference type="AlphaFoldDB" id="N1VVQ8"/>
<dbReference type="OrthoDB" id="9805728at2"/>
<dbReference type="InterPro" id="IPR036866">
    <property type="entry name" value="RibonucZ/Hydroxyglut_hydro"/>
</dbReference>
<dbReference type="InterPro" id="IPR001279">
    <property type="entry name" value="Metallo-B-lactamas"/>
</dbReference>
<dbReference type="PANTHER" id="PTHR43546">
    <property type="entry name" value="UPF0173 METAL-DEPENDENT HYDROLASE MJ1163-RELATED"/>
    <property type="match status" value="1"/>
</dbReference>
<name>N1VVQ8_9LEPT</name>
<dbReference type="Proteomes" id="UP000012371">
    <property type="component" value="Unassembled WGS sequence"/>
</dbReference>
<comment type="caution">
    <text evidence="2">The sequence shown here is derived from an EMBL/GenBank/DDBJ whole genome shotgun (WGS) entry which is preliminary data.</text>
</comment>
<dbReference type="Pfam" id="PF00753">
    <property type="entry name" value="Lactamase_B"/>
    <property type="match status" value="1"/>
</dbReference>
<sequence length="357" mass="40281">MVCQRFLILLIFIVMPTKPSLYQKLNQSLPKLFFLLILFCSHCAFRPSGNLGHYNSYFPHENLPNPIPKGKIRATFLGTTSILLDDGETQIITDAFFSRPSLWKTAFSKIESDPSTVQSVITKAKIDRLRAIFVCHSHYDHVMDAPLVAKQTKAKLFGSSSTLNVGLGGDLSPNQMEKFQPGKPVQIGKFTITVLESKHTPPFRIFGKTNATDPNHPNIESPLSQPIKATDYIEGGTFDFFIQHGKNKILIKSSTNFVEGALDKIQVDVLFLGIAQLSLQPVSFQDTFYKQTVQTTKPKLLIPIHWDNFFKPLSEPLEPNLQLGDDFESNMKYILKQTEKDKVEVQLLQGFETIDLF</sequence>
<dbReference type="PANTHER" id="PTHR43546:SF3">
    <property type="entry name" value="UPF0173 METAL-DEPENDENT HYDROLASE MJ1163"/>
    <property type="match status" value="1"/>
</dbReference>
<keyword evidence="3" id="KW-1185">Reference proteome</keyword>
<dbReference type="InterPro" id="IPR050114">
    <property type="entry name" value="UPF0173_UPF0282_UlaG_hydrolase"/>
</dbReference>
<dbReference type="STRING" id="1257025.LEP1GSC203_3588"/>
<accession>N1VVQ8</accession>
<protein>
    <submittedName>
        <fullName evidence="2">Beta-lactamase family protein</fullName>
    </submittedName>
</protein>
<organism evidence="2 3">
    <name type="scientific">Leptospira terpstrae serovar Hualin str. LT 11-33 = ATCC 700639</name>
    <dbReference type="NCBI Taxonomy" id="1257025"/>
    <lineage>
        <taxon>Bacteria</taxon>
        <taxon>Pseudomonadati</taxon>
        <taxon>Spirochaetota</taxon>
        <taxon>Spirochaetia</taxon>
        <taxon>Leptospirales</taxon>
        <taxon>Leptospiraceae</taxon>
        <taxon>Leptospira</taxon>
    </lineage>
</organism>
<dbReference type="SUPFAM" id="SSF56281">
    <property type="entry name" value="Metallo-hydrolase/oxidoreductase"/>
    <property type="match status" value="1"/>
</dbReference>
<feature type="domain" description="Metallo-beta-lactamase" evidence="1">
    <location>
        <begin position="106"/>
        <end position="200"/>
    </location>
</feature>
<evidence type="ECO:0000313" key="2">
    <source>
        <dbReference type="EMBL" id="EMY62628.1"/>
    </source>
</evidence>
<evidence type="ECO:0000259" key="1">
    <source>
        <dbReference type="Pfam" id="PF00753"/>
    </source>
</evidence>
<gene>
    <name evidence="2" type="ORF">LEP1GSC203_3588</name>
</gene>
<dbReference type="EMBL" id="AOGW02000006">
    <property type="protein sequence ID" value="EMY62628.1"/>
    <property type="molecule type" value="Genomic_DNA"/>
</dbReference>
<reference evidence="2" key="1">
    <citation type="submission" date="2013-03" db="EMBL/GenBank/DDBJ databases">
        <authorList>
            <person name="Harkins D.M."/>
            <person name="Durkin A.S."/>
            <person name="Brinkac L.M."/>
            <person name="Haft D.H."/>
            <person name="Selengut J.D."/>
            <person name="Sanka R."/>
            <person name="DePew J."/>
            <person name="Purushe J."/>
            <person name="Hartskeerl R.A."/>
            <person name="Ahmed A."/>
            <person name="van der Linden H."/>
            <person name="Goris M.G.A."/>
            <person name="Vinetz J.M."/>
            <person name="Sutton G.G."/>
            <person name="Nierman W.C."/>
            <person name="Fouts D.E."/>
        </authorList>
    </citation>
    <scope>NUCLEOTIDE SEQUENCE [LARGE SCALE GENOMIC DNA]</scope>
    <source>
        <strain evidence="2">LT 11-33</strain>
    </source>
</reference>
<dbReference type="Gene3D" id="3.60.15.10">
    <property type="entry name" value="Ribonuclease Z/Hydroxyacylglutathione hydrolase-like"/>
    <property type="match status" value="1"/>
</dbReference>
<evidence type="ECO:0000313" key="3">
    <source>
        <dbReference type="Proteomes" id="UP000012371"/>
    </source>
</evidence>
<proteinExistence type="predicted"/>